<feature type="transmembrane region" description="Helical" evidence="1">
    <location>
        <begin position="219"/>
        <end position="242"/>
    </location>
</feature>
<name>A0A2N3XZ12_SACSN</name>
<keyword evidence="3" id="KW-1185">Reference proteome</keyword>
<accession>A0A2N3XZ12</accession>
<reference evidence="2" key="1">
    <citation type="submission" date="2017-12" db="EMBL/GenBank/DDBJ databases">
        <title>Sequencing the genomes of 1000 Actinobacteria strains.</title>
        <authorList>
            <person name="Klenk H.-P."/>
        </authorList>
    </citation>
    <scope>NUCLEOTIDE SEQUENCE [LARGE SCALE GENOMIC DNA]</scope>
    <source>
        <strain evidence="2">DSM 44228</strain>
    </source>
</reference>
<gene>
    <name evidence="2" type="ORF">A8926_3709</name>
</gene>
<proteinExistence type="predicted"/>
<evidence type="ECO:0000256" key="1">
    <source>
        <dbReference type="SAM" id="Phobius"/>
    </source>
</evidence>
<dbReference type="Proteomes" id="UP000233786">
    <property type="component" value="Unassembled WGS sequence"/>
</dbReference>
<protein>
    <submittedName>
        <fullName evidence="2">Uncharacterized protein</fullName>
    </submittedName>
</protein>
<keyword evidence="1" id="KW-0812">Transmembrane</keyword>
<comment type="caution">
    <text evidence="2">The sequence shown here is derived from an EMBL/GenBank/DDBJ whole genome shotgun (WGS) entry which is preliminary data.</text>
</comment>
<feature type="transmembrane region" description="Helical" evidence="1">
    <location>
        <begin position="166"/>
        <end position="186"/>
    </location>
</feature>
<keyword evidence="1" id="KW-1133">Transmembrane helix</keyword>
<evidence type="ECO:0000313" key="2">
    <source>
        <dbReference type="EMBL" id="PKW15927.1"/>
    </source>
</evidence>
<dbReference type="AlphaFoldDB" id="A0A2N3XZ12"/>
<dbReference type="EMBL" id="PJNB01000001">
    <property type="protein sequence ID" value="PKW15927.1"/>
    <property type="molecule type" value="Genomic_DNA"/>
</dbReference>
<keyword evidence="1" id="KW-0472">Membrane</keyword>
<evidence type="ECO:0000313" key="3">
    <source>
        <dbReference type="Proteomes" id="UP000233786"/>
    </source>
</evidence>
<organism evidence="2 3">
    <name type="scientific">Saccharopolyspora spinosa</name>
    <dbReference type="NCBI Taxonomy" id="60894"/>
    <lineage>
        <taxon>Bacteria</taxon>
        <taxon>Bacillati</taxon>
        <taxon>Actinomycetota</taxon>
        <taxon>Actinomycetes</taxon>
        <taxon>Pseudonocardiales</taxon>
        <taxon>Pseudonocardiaceae</taxon>
        <taxon>Saccharopolyspora</taxon>
    </lineage>
</organism>
<feature type="transmembrane region" description="Helical" evidence="1">
    <location>
        <begin position="127"/>
        <end position="146"/>
    </location>
</feature>
<sequence>MGTLRCVVVHRRGSSLVTKEFRDLGKVLVTIDGLQALCDEIKRLDGDGDAPVMEFNGGTFDEAVDLRSLSDLESQQLAVKGKTVEVHLSRSSAEAVGDPETCEAVYGHWARSRQTKQRATRPRWHEILFALVFGSVGLLIFGRTIFLLLDWNATRLNPEGVPYSPLQLIVGAVVIFGMGAAFLYGAKVAIKETIGSYAIIRAVTEDEYRKERATTVRHWQTATIALAGVSATLLIGMLTLLFKR</sequence>